<accession>A0A162FH96</accession>
<comment type="caution">
    <text evidence="1">The sequence shown here is derived from an EMBL/GenBank/DDBJ whole genome shotgun (WGS) entry which is preliminary data.</text>
</comment>
<dbReference type="RefSeq" id="WP_231475820.1">
    <property type="nucleotide sequence ID" value="NZ_CABMAB010000012.1"/>
</dbReference>
<reference evidence="2" key="1">
    <citation type="journal article" date="2016" name="Genome Announc.">
        <title>Draft Genome Sequences of Methanobrevibacter curvatus DSM11111, Methanobrevibacter cuticularis DSM11139, Methanobrevibacter filiformis DSM11501, and Methanobrevibacter oralis DSM7256.</title>
        <authorList>
            <person name="Poehlein A."/>
            <person name="Seedorf H."/>
        </authorList>
    </citation>
    <scope>NUCLEOTIDE SEQUENCE [LARGE SCALE GENOMIC DNA]</scope>
    <source>
        <strain evidence="2">DSM 7256 / JCM 30027 / ZR</strain>
    </source>
</reference>
<keyword evidence="2" id="KW-1185">Reference proteome</keyword>
<evidence type="ECO:0000313" key="2">
    <source>
        <dbReference type="Proteomes" id="UP000077428"/>
    </source>
</evidence>
<organism evidence="1 2">
    <name type="scientific">Methanobrevibacter oralis</name>
    <dbReference type="NCBI Taxonomy" id="66851"/>
    <lineage>
        <taxon>Archaea</taxon>
        <taxon>Methanobacteriati</taxon>
        <taxon>Methanobacteriota</taxon>
        <taxon>Methanomada group</taxon>
        <taxon>Methanobacteria</taxon>
        <taxon>Methanobacteriales</taxon>
        <taxon>Methanobacteriaceae</taxon>
        <taxon>Methanobrevibacter</taxon>
    </lineage>
</organism>
<dbReference type="EMBL" id="LWMU01000136">
    <property type="protein sequence ID" value="KZX09930.1"/>
    <property type="molecule type" value="Genomic_DNA"/>
</dbReference>
<gene>
    <name evidence="1" type="ORF">MBORA_19920</name>
</gene>
<sequence>MRSGDKIQIEQKYVQIREGQNKIMALSYKAPLFETVELERFFDGLNASEKIQLDIGGTGDFGVSFRGLIEGKEKNFSRNIDHKILLLEEYKCPKKGEYVNIKRYSKFVPKNQQQT</sequence>
<name>A0A162FH96_METOA</name>
<dbReference type="Proteomes" id="UP000077428">
    <property type="component" value="Unassembled WGS sequence"/>
</dbReference>
<dbReference type="AlphaFoldDB" id="A0A162FH96"/>
<dbReference type="PATRIC" id="fig|66851.6.peg.2185"/>
<proteinExistence type="predicted"/>
<evidence type="ECO:0000313" key="1">
    <source>
        <dbReference type="EMBL" id="KZX09930.1"/>
    </source>
</evidence>
<protein>
    <submittedName>
        <fullName evidence="1">Uncharacterized protein</fullName>
    </submittedName>
</protein>